<gene>
    <name evidence="1" type="primary">GLEAN_02457</name>
    <name evidence="1" type="ORF">TcasGA2_TC002457</name>
</gene>
<evidence type="ECO:0000313" key="2">
    <source>
        <dbReference type="Proteomes" id="UP000007266"/>
    </source>
</evidence>
<dbReference type="AlphaFoldDB" id="D6WI37"/>
<accession>D6WI37</accession>
<organism evidence="1 2">
    <name type="scientific">Tribolium castaneum</name>
    <name type="common">Red flour beetle</name>
    <dbReference type="NCBI Taxonomy" id="7070"/>
    <lineage>
        <taxon>Eukaryota</taxon>
        <taxon>Metazoa</taxon>
        <taxon>Ecdysozoa</taxon>
        <taxon>Arthropoda</taxon>
        <taxon>Hexapoda</taxon>
        <taxon>Insecta</taxon>
        <taxon>Pterygota</taxon>
        <taxon>Neoptera</taxon>
        <taxon>Endopterygota</taxon>
        <taxon>Coleoptera</taxon>
        <taxon>Polyphaga</taxon>
        <taxon>Cucujiformia</taxon>
        <taxon>Tenebrionidae</taxon>
        <taxon>Tenebrionidae incertae sedis</taxon>
        <taxon>Tribolium</taxon>
    </lineage>
</organism>
<sequence>MPRLKHVSGLSENGLKARSLRASARRSVAEKGECSRSGQSRFISGNDSVKGEIRRRAFLQIDGVASLRWAFKARYW</sequence>
<name>D6WI37_TRICA</name>
<keyword evidence="2" id="KW-1185">Reference proteome</keyword>
<reference evidence="1 2" key="1">
    <citation type="journal article" date="2008" name="Nature">
        <title>The genome of the model beetle and pest Tribolium castaneum.</title>
        <authorList>
            <consortium name="Tribolium Genome Sequencing Consortium"/>
            <person name="Richards S."/>
            <person name="Gibbs R.A."/>
            <person name="Weinstock G.M."/>
            <person name="Brown S.J."/>
            <person name="Denell R."/>
            <person name="Beeman R.W."/>
            <person name="Gibbs R."/>
            <person name="Beeman R.W."/>
            <person name="Brown S.J."/>
            <person name="Bucher G."/>
            <person name="Friedrich M."/>
            <person name="Grimmelikhuijzen C.J."/>
            <person name="Klingler M."/>
            <person name="Lorenzen M."/>
            <person name="Richards S."/>
            <person name="Roth S."/>
            <person name="Schroder R."/>
            <person name="Tautz D."/>
            <person name="Zdobnov E.M."/>
            <person name="Muzny D."/>
            <person name="Gibbs R.A."/>
            <person name="Weinstock G.M."/>
            <person name="Attaway T."/>
            <person name="Bell S."/>
            <person name="Buhay C.J."/>
            <person name="Chandrabose M.N."/>
            <person name="Chavez D."/>
            <person name="Clerk-Blankenburg K.P."/>
            <person name="Cree A."/>
            <person name="Dao M."/>
            <person name="Davis C."/>
            <person name="Chacko J."/>
            <person name="Dinh H."/>
            <person name="Dugan-Rocha S."/>
            <person name="Fowler G."/>
            <person name="Garner T.T."/>
            <person name="Garnes J."/>
            <person name="Gnirke A."/>
            <person name="Hawes A."/>
            <person name="Hernandez J."/>
            <person name="Hines S."/>
            <person name="Holder M."/>
            <person name="Hume J."/>
            <person name="Jhangiani S.N."/>
            <person name="Joshi V."/>
            <person name="Khan Z.M."/>
            <person name="Jackson L."/>
            <person name="Kovar C."/>
            <person name="Kowis A."/>
            <person name="Lee S."/>
            <person name="Lewis L.R."/>
            <person name="Margolis J."/>
            <person name="Morgan M."/>
            <person name="Nazareth L.V."/>
            <person name="Nguyen N."/>
            <person name="Okwuonu G."/>
            <person name="Parker D."/>
            <person name="Richards S."/>
            <person name="Ruiz S.J."/>
            <person name="Santibanez J."/>
            <person name="Savard J."/>
            <person name="Scherer S.E."/>
            <person name="Schneider B."/>
            <person name="Sodergren E."/>
            <person name="Tautz D."/>
            <person name="Vattahil S."/>
            <person name="Villasana D."/>
            <person name="White C.S."/>
            <person name="Wright R."/>
            <person name="Park Y."/>
            <person name="Beeman R.W."/>
            <person name="Lord J."/>
            <person name="Oppert B."/>
            <person name="Lorenzen M."/>
            <person name="Brown S."/>
            <person name="Wang L."/>
            <person name="Savard J."/>
            <person name="Tautz D."/>
            <person name="Richards S."/>
            <person name="Weinstock G."/>
            <person name="Gibbs R.A."/>
            <person name="Liu Y."/>
            <person name="Worley K."/>
            <person name="Weinstock G."/>
            <person name="Elsik C.G."/>
            <person name="Reese J.T."/>
            <person name="Elhaik E."/>
            <person name="Landan G."/>
            <person name="Graur D."/>
            <person name="Arensburger P."/>
            <person name="Atkinson P."/>
            <person name="Beeman R.W."/>
            <person name="Beidler J."/>
            <person name="Brown S.J."/>
            <person name="Demuth J.P."/>
            <person name="Drury D.W."/>
            <person name="Du Y.Z."/>
            <person name="Fujiwara H."/>
            <person name="Lorenzen M."/>
            <person name="Maselli V."/>
            <person name="Osanai M."/>
            <person name="Park Y."/>
            <person name="Robertson H.M."/>
            <person name="Tu Z."/>
            <person name="Wang J.J."/>
            <person name="Wang S."/>
            <person name="Richards S."/>
            <person name="Song H."/>
            <person name="Zhang L."/>
            <person name="Sodergren E."/>
            <person name="Werner D."/>
            <person name="Stanke M."/>
            <person name="Morgenstern B."/>
            <person name="Solovyev V."/>
            <person name="Kosarev P."/>
            <person name="Brown G."/>
            <person name="Chen H.C."/>
            <person name="Ermolaeva O."/>
            <person name="Hlavina W."/>
            <person name="Kapustin Y."/>
            <person name="Kiryutin B."/>
            <person name="Kitts P."/>
            <person name="Maglott D."/>
            <person name="Pruitt K."/>
            <person name="Sapojnikov V."/>
            <person name="Souvorov A."/>
            <person name="Mackey A.J."/>
            <person name="Waterhouse R.M."/>
            <person name="Wyder S."/>
            <person name="Zdobnov E.M."/>
            <person name="Zdobnov E.M."/>
            <person name="Wyder S."/>
            <person name="Kriventseva E.V."/>
            <person name="Kadowaki T."/>
            <person name="Bork P."/>
            <person name="Aranda M."/>
            <person name="Bao R."/>
            <person name="Beermann A."/>
            <person name="Berns N."/>
            <person name="Bolognesi R."/>
            <person name="Bonneton F."/>
            <person name="Bopp D."/>
            <person name="Brown S.J."/>
            <person name="Bucher G."/>
            <person name="Butts T."/>
            <person name="Chaumot A."/>
            <person name="Denell R.E."/>
            <person name="Ferrier D.E."/>
            <person name="Friedrich M."/>
            <person name="Gordon C.M."/>
            <person name="Jindra M."/>
            <person name="Klingler M."/>
            <person name="Lan Q."/>
            <person name="Lattorff H.M."/>
            <person name="Laudet V."/>
            <person name="von Levetsow C."/>
            <person name="Liu Z."/>
            <person name="Lutz R."/>
            <person name="Lynch J.A."/>
            <person name="da Fonseca R.N."/>
            <person name="Posnien N."/>
            <person name="Reuter R."/>
            <person name="Roth S."/>
            <person name="Savard J."/>
            <person name="Schinko J.B."/>
            <person name="Schmitt C."/>
            <person name="Schoppmeier M."/>
            <person name="Schroder R."/>
            <person name="Shippy T.D."/>
            <person name="Simonnet F."/>
            <person name="Marques-Souza H."/>
            <person name="Tautz D."/>
            <person name="Tomoyasu Y."/>
            <person name="Trauner J."/>
            <person name="Van der Zee M."/>
            <person name="Vervoort M."/>
            <person name="Wittkopp N."/>
            <person name="Wimmer E.A."/>
            <person name="Yang X."/>
            <person name="Jones A.K."/>
            <person name="Sattelle D.B."/>
            <person name="Ebert P.R."/>
            <person name="Nelson D."/>
            <person name="Scott J.G."/>
            <person name="Beeman R.W."/>
            <person name="Muthukrishnan S."/>
            <person name="Kramer K.J."/>
            <person name="Arakane Y."/>
            <person name="Beeman R.W."/>
            <person name="Zhu Q."/>
            <person name="Hogenkamp D."/>
            <person name="Dixit R."/>
            <person name="Oppert B."/>
            <person name="Jiang H."/>
            <person name="Zou Z."/>
            <person name="Marshall J."/>
            <person name="Elpidina E."/>
            <person name="Vinokurov K."/>
            <person name="Oppert C."/>
            <person name="Zou Z."/>
            <person name="Evans J."/>
            <person name="Lu Z."/>
            <person name="Zhao P."/>
            <person name="Sumathipala N."/>
            <person name="Altincicek B."/>
            <person name="Vilcinskas A."/>
            <person name="Williams M."/>
            <person name="Hultmark D."/>
            <person name="Hetru C."/>
            <person name="Jiang H."/>
            <person name="Grimmelikhuijzen C.J."/>
            <person name="Hauser F."/>
            <person name="Cazzamali G."/>
            <person name="Williamson M."/>
            <person name="Park Y."/>
            <person name="Li B."/>
            <person name="Tanaka Y."/>
            <person name="Predel R."/>
            <person name="Neupert S."/>
            <person name="Schachtner J."/>
            <person name="Verleyen P."/>
            <person name="Raible F."/>
            <person name="Bork P."/>
            <person name="Friedrich M."/>
            <person name="Walden K.K."/>
            <person name="Robertson H.M."/>
            <person name="Angeli S."/>
            <person name="Foret S."/>
            <person name="Bucher G."/>
            <person name="Schuetz S."/>
            <person name="Maleszka R."/>
            <person name="Wimmer E.A."/>
            <person name="Beeman R.W."/>
            <person name="Lorenzen M."/>
            <person name="Tomoyasu Y."/>
            <person name="Miller S.C."/>
            <person name="Grossmann D."/>
            <person name="Bucher G."/>
        </authorList>
    </citation>
    <scope>NUCLEOTIDE SEQUENCE [LARGE SCALE GENOMIC DNA]</scope>
    <source>
        <strain evidence="1 2">Georgia GA2</strain>
    </source>
</reference>
<dbReference type="EMBL" id="KQ971334">
    <property type="protein sequence ID" value="EEZ99697.1"/>
    <property type="molecule type" value="Genomic_DNA"/>
</dbReference>
<protein>
    <submittedName>
        <fullName evidence="1">Uncharacterized protein</fullName>
    </submittedName>
</protein>
<evidence type="ECO:0000313" key="1">
    <source>
        <dbReference type="EMBL" id="EEZ99697.1"/>
    </source>
</evidence>
<dbReference type="HOGENOM" id="CLU_2657663_0_0_1"/>
<proteinExistence type="predicted"/>
<reference evidence="1 2" key="2">
    <citation type="journal article" date="2010" name="Nucleic Acids Res.">
        <title>BeetleBase in 2010: revisions to provide comprehensive genomic information for Tribolium castaneum.</title>
        <authorList>
            <person name="Kim H.S."/>
            <person name="Murphy T."/>
            <person name="Xia J."/>
            <person name="Caragea D."/>
            <person name="Park Y."/>
            <person name="Beeman R.W."/>
            <person name="Lorenzen M.D."/>
            <person name="Butcher S."/>
            <person name="Manak J.R."/>
            <person name="Brown S.J."/>
        </authorList>
    </citation>
    <scope>GENOME REANNOTATION</scope>
    <source>
        <strain evidence="1 2">Georgia GA2</strain>
    </source>
</reference>
<dbReference type="Proteomes" id="UP000007266">
    <property type="component" value="Linkage group 3"/>
</dbReference>